<organism evidence="1 2">
    <name type="scientific">Hebeloma cylindrosporum</name>
    <dbReference type="NCBI Taxonomy" id="76867"/>
    <lineage>
        <taxon>Eukaryota</taxon>
        <taxon>Fungi</taxon>
        <taxon>Dikarya</taxon>
        <taxon>Basidiomycota</taxon>
        <taxon>Agaricomycotina</taxon>
        <taxon>Agaricomycetes</taxon>
        <taxon>Agaricomycetidae</taxon>
        <taxon>Agaricales</taxon>
        <taxon>Agaricineae</taxon>
        <taxon>Hymenogastraceae</taxon>
        <taxon>Hebeloma</taxon>
    </lineage>
</organism>
<reference evidence="1 2" key="1">
    <citation type="submission" date="2014-04" db="EMBL/GenBank/DDBJ databases">
        <authorList>
            <consortium name="DOE Joint Genome Institute"/>
            <person name="Kuo A."/>
            <person name="Gay G."/>
            <person name="Dore J."/>
            <person name="Kohler A."/>
            <person name="Nagy L.G."/>
            <person name="Floudas D."/>
            <person name="Copeland A."/>
            <person name="Barry K.W."/>
            <person name="Cichocki N."/>
            <person name="Veneault-Fourrey C."/>
            <person name="LaButti K."/>
            <person name="Lindquist E.A."/>
            <person name="Lipzen A."/>
            <person name="Lundell T."/>
            <person name="Morin E."/>
            <person name="Murat C."/>
            <person name="Sun H."/>
            <person name="Tunlid A."/>
            <person name="Henrissat B."/>
            <person name="Grigoriev I.V."/>
            <person name="Hibbett D.S."/>
            <person name="Martin F."/>
            <person name="Nordberg H.P."/>
            <person name="Cantor M.N."/>
            <person name="Hua S.X."/>
        </authorList>
    </citation>
    <scope>NUCLEOTIDE SEQUENCE [LARGE SCALE GENOMIC DNA]</scope>
    <source>
        <strain evidence="2">h7</strain>
    </source>
</reference>
<sequence length="56" mass="6131">MNQEPSYRSHRETAQGVYPLAVYGEPCESGVPGTSARYGERLLILGTMGNLDNICQ</sequence>
<accession>A0A0C2X9J0</accession>
<keyword evidence="2" id="KW-1185">Reference proteome</keyword>
<evidence type="ECO:0000313" key="1">
    <source>
        <dbReference type="EMBL" id="KIM34688.1"/>
    </source>
</evidence>
<dbReference type="AlphaFoldDB" id="A0A0C2X9J0"/>
<reference evidence="2" key="2">
    <citation type="submission" date="2015-01" db="EMBL/GenBank/DDBJ databases">
        <title>Evolutionary Origins and Diversification of the Mycorrhizal Mutualists.</title>
        <authorList>
            <consortium name="DOE Joint Genome Institute"/>
            <consortium name="Mycorrhizal Genomics Consortium"/>
            <person name="Kohler A."/>
            <person name="Kuo A."/>
            <person name="Nagy L.G."/>
            <person name="Floudas D."/>
            <person name="Copeland A."/>
            <person name="Barry K.W."/>
            <person name="Cichocki N."/>
            <person name="Veneault-Fourrey C."/>
            <person name="LaButti K."/>
            <person name="Lindquist E.A."/>
            <person name="Lipzen A."/>
            <person name="Lundell T."/>
            <person name="Morin E."/>
            <person name="Murat C."/>
            <person name="Riley R."/>
            <person name="Ohm R."/>
            <person name="Sun H."/>
            <person name="Tunlid A."/>
            <person name="Henrissat B."/>
            <person name="Grigoriev I.V."/>
            <person name="Hibbett D.S."/>
            <person name="Martin F."/>
        </authorList>
    </citation>
    <scope>NUCLEOTIDE SEQUENCE [LARGE SCALE GENOMIC DNA]</scope>
    <source>
        <strain evidence="2">h7</strain>
    </source>
</reference>
<evidence type="ECO:0000313" key="2">
    <source>
        <dbReference type="Proteomes" id="UP000053424"/>
    </source>
</evidence>
<name>A0A0C2X9J0_HEBCY</name>
<proteinExistence type="predicted"/>
<dbReference type="Proteomes" id="UP000053424">
    <property type="component" value="Unassembled WGS sequence"/>
</dbReference>
<dbReference type="HOGENOM" id="CLU_3014377_0_0_1"/>
<gene>
    <name evidence="1" type="ORF">M413DRAFT_450117</name>
</gene>
<dbReference type="EMBL" id="KN831877">
    <property type="protein sequence ID" value="KIM34688.1"/>
    <property type="molecule type" value="Genomic_DNA"/>
</dbReference>
<protein>
    <submittedName>
        <fullName evidence="1">Uncharacterized protein</fullName>
    </submittedName>
</protein>